<sequence>MVGYINFGAQVDSAILSSPIGWSLCPSLLRQYNGSGLHSEARITGFTCVVTPGLPTSFSLPRLKKGDHFHGMVFGSESFWWVCKKVGIPQVDLVWYLRCAGGLPSSEMQDSATWDLHQHRDSSIRQYQSVWGKFLEFLLVTQFKRQPPPSKFEPLEGLPLRDLTKKTLALIMLSTGRRVPEALHVPWGELILDSRVKFAASYSQKFLALSSDHCEVLRKRMGCKSLTILGKVYIDDVPSLSYPGSEAPPCAMAQMCPRHRKRRSAVVYTGGVRSRMISVMCAWKYVTQIQGSTKTYNTLLSSRPFLNNFLYININFDEILLLLQCNIEVLYITAYYNSTIQKAFASKCYKSTMIHSKLPVYKFFQYIKLKCCKCAMELAARESVYESLELYLLEMKPLILPPEHILKRGDSEAIAYAFFHLPHWKRRILGVLD</sequence>
<feature type="non-terminal residue" evidence="7">
    <location>
        <position position="433"/>
    </location>
</feature>
<protein>
    <recommendedName>
        <fullName evidence="6">Protein ST7 homolog</fullName>
    </recommendedName>
</protein>
<evidence type="ECO:0000256" key="6">
    <source>
        <dbReference type="ARBA" id="ARBA00040270"/>
    </source>
</evidence>
<organism evidence="7 8">
    <name type="scientific">Meganyctiphanes norvegica</name>
    <name type="common">Northern krill</name>
    <name type="synonym">Thysanopoda norvegica</name>
    <dbReference type="NCBI Taxonomy" id="48144"/>
    <lineage>
        <taxon>Eukaryota</taxon>
        <taxon>Metazoa</taxon>
        <taxon>Ecdysozoa</taxon>
        <taxon>Arthropoda</taxon>
        <taxon>Crustacea</taxon>
        <taxon>Multicrustacea</taxon>
        <taxon>Malacostraca</taxon>
        <taxon>Eumalacostraca</taxon>
        <taxon>Eucarida</taxon>
        <taxon>Euphausiacea</taxon>
        <taxon>Euphausiidae</taxon>
        <taxon>Meganyctiphanes</taxon>
    </lineage>
</organism>
<gene>
    <name evidence="7" type="ORF">MNOR_LOCUS29918</name>
</gene>
<keyword evidence="5" id="KW-0472">Membrane</keyword>
<evidence type="ECO:0000313" key="8">
    <source>
        <dbReference type="Proteomes" id="UP001497623"/>
    </source>
</evidence>
<dbReference type="AlphaFoldDB" id="A0AAV2RXX5"/>
<dbReference type="PANTHER" id="PTHR12745:SF6">
    <property type="entry name" value="PROTEIN ST7 HOMOLOG"/>
    <property type="match status" value="1"/>
</dbReference>
<dbReference type="Pfam" id="PF04184">
    <property type="entry name" value="ST7"/>
    <property type="match status" value="1"/>
</dbReference>
<proteinExistence type="inferred from homology"/>
<evidence type="ECO:0000313" key="7">
    <source>
        <dbReference type="EMBL" id="CAL4146781.1"/>
    </source>
</evidence>
<name>A0AAV2RXX5_MEGNR</name>
<evidence type="ECO:0000256" key="3">
    <source>
        <dbReference type="ARBA" id="ARBA00022692"/>
    </source>
</evidence>
<accession>A0AAV2RXX5</accession>
<dbReference type="Proteomes" id="UP001497623">
    <property type="component" value="Unassembled WGS sequence"/>
</dbReference>
<reference evidence="7 8" key="1">
    <citation type="submission" date="2024-05" db="EMBL/GenBank/DDBJ databases">
        <authorList>
            <person name="Wallberg A."/>
        </authorList>
    </citation>
    <scope>NUCLEOTIDE SEQUENCE [LARGE SCALE GENOMIC DNA]</scope>
</reference>
<keyword evidence="4" id="KW-1133">Transmembrane helix</keyword>
<comment type="subcellular location">
    <subcellularLocation>
        <location evidence="1">Membrane</location>
        <topology evidence="1">Multi-pass membrane protein</topology>
    </subcellularLocation>
</comment>
<comment type="caution">
    <text evidence="7">The sequence shown here is derived from an EMBL/GenBank/DDBJ whole genome shotgun (WGS) entry which is preliminary data.</text>
</comment>
<evidence type="ECO:0000256" key="2">
    <source>
        <dbReference type="ARBA" id="ARBA00009751"/>
    </source>
</evidence>
<evidence type="ECO:0000256" key="4">
    <source>
        <dbReference type="ARBA" id="ARBA00022989"/>
    </source>
</evidence>
<evidence type="ECO:0000256" key="1">
    <source>
        <dbReference type="ARBA" id="ARBA00004141"/>
    </source>
</evidence>
<keyword evidence="8" id="KW-1185">Reference proteome</keyword>
<dbReference type="EMBL" id="CAXKWB010035596">
    <property type="protein sequence ID" value="CAL4146781.1"/>
    <property type="molecule type" value="Genomic_DNA"/>
</dbReference>
<dbReference type="GO" id="GO:0016020">
    <property type="term" value="C:membrane"/>
    <property type="evidence" value="ECO:0007669"/>
    <property type="project" value="UniProtKB-SubCell"/>
</dbReference>
<evidence type="ECO:0000256" key="5">
    <source>
        <dbReference type="ARBA" id="ARBA00023136"/>
    </source>
</evidence>
<comment type="similarity">
    <text evidence="2">Belongs to the ST7 family.</text>
</comment>
<keyword evidence="3" id="KW-0812">Transmembrane</keyword>
<dbReference type="PANTHER" id="PTHR12745">
    <property type="entry name" value="SUPPRESSION OF TUMORIGENICITY 7"/>
    <property type="match status" value="1"/>
</dbReference>
<dbReference type="InterPro" id="IPR007311">
    <property type="entry name" value="ST7"/>
</dbReference>